<evidence type="ECO:0000313" key="2">
    <source>
        <dbReference type="EMBL" id="OGL74168.1"/>
    </source>
</evidence>
<feature type="region of interest" description="Disordered" evidence="1">
    <location>
        <begin position="88"/>
        <end position="107"/>
    </location>
</feature>
<comment type="caution">
    <text evidence="2">The sequence shown here is derived from an EMBL/GenBank/DDBJ whole genome shotgun (WGS) entry which is preliminary data.</text>
</comment>
<name>A0A1F7U8N3_9BACT</name>
<reference evidence="2 3" key="1">
    <citation type="journal article" date="2016" name="Nat. Commun.">
        <title>Thousands of microbial genomes shed light on interconnected biogeochemical processes in an aquifer system.</title>
        <authorList>
            <person name="Anantharaman K."/>
            <person name="Brown C.T."/>
            <person name="Hug L.A."/>
            <person name="Sharon I."/>
            <person name="Castelle C.J."/>
            <person name="Probst A.J."/>
            <person name="Thomas B.C."/>
            <person name="Singh A."/>
            <person name="Wilkins M.J."/>
            <person name="Karaoz U."/>
            <person name="Brodie E.L."/>
            <person name="Williams K.H."/>
            <person name="Hubbard S.S."/>
            <person name="Banfield J.F."/>
        </authorList>
    </citation>
    <scope>NUCLEOTIDE SEQUENCE [LARGE SCALE GENOMIC DNA]</scope>
</reference>
<feature type="compositionally biased region" description="Low complexity" evidence="1">
    <location>
        <begin position="90"/>
        <end position="106"/>
    </location>
</feature>
<evidence type="ECO:0000256" key="1">
    <source>
        <dbReference type="SAM" id="MobiDB-lite"/>
    </source>
</evidence>
<dbReference type="EMBL" id="MGDZ01000005">
    <property type="protein sequence ID" value="OGL74168.1"/>
    <property type="molecule type" value="Genomic_DNA"/>
</dbReference>
<protein>
    <recommendedName>
        <fullName evidence="4">DUF4012 domain-containing protein</fullName>
    </recommendedName>
</protein>
<dbReference type="Pfam" id="PF13196">
    <property type="entry name" value="DUF4012"/>
    <property type="match status" value="1"/>
</dbReference>
<gene>
    <name evidence="2" type="ORF">A3D72_02260</name>
</gene>
<accession>A0A1F7U8N3</accession>
<dbReference type="STRING" id="1802391.A3D72_02260"/>
<dbReference type="AlphaFoldDB" id="A0A1F7U8N3"/>
<proteinExistence type="predicted"/>
<evidence type="ECO:0008006" key="4">
    <source>
        <dbReference type="Google" id="ProtNLM"/>
    </source>
</evidence>
<dbReference type="Proteomes" id="UP000176303">
    <property type="component" value="Unassembled WGS sequence"/>
</dbReference>
<evidence type="ECO:0000313" key="3">
    <source>
        <dbReference type="Proteomes" id="UP000176303"/>
    </source>
</evidence>
<feature type="region of interest" description="Disordered" evidence="1">
    <location>
        <begin position="1"/>
        <end position="36"/>
    </location>
</feature>
<organism evidence="2 3">
    <name type="scientific">Candidatus Uhrbacteria bacterium RIFCSPHIGHO2_02_FULL_57_19</name>
    <dbReference type="NCBI Taxonomy" id="1802391"/>
    <lineage>
        <taxon>Bacteria</taxon>
        <taxon>Candidatus Uhriibacteriota</taxon>
    </lineage>
</organism>
<sequence length="899" mass="96759">MKRRKASKKPVRKAARKPGRILRPAKRKKTSKPKRIPWAARRRKFSRLTVIGPTTAGYSLVPSLKLPVGEFDPSSAVRALLGPAPETVRPPGSLSVQSSPLSSPSPHVLRLTPQAPVYDLRAARSAPAALPRIGESWKLNPGSQPNFVVRVRAPVASTFEFLIRLPAVTLEAYLDAVEGAAGLTGRLASLPIDALRRLTPWRDENEDMEVGPRIVSSGVLAVPGPGERRSSRDLRRFLSLPSGWPRAVAPFVLLAILFSVPLHAFSAASAIRASKASIVNSGRRATRHLGQAAVLAASADLGKAEREFGQGRAALLEAEAELRRLPAAARELARLVPGGRKSLQASETLLASGAVLSEAAASLSSEIRRMGDETNVIYKITVVRNAVDAALPAVTAAAAALSALPAHSLPGAQAETLAALRSGVDSVEAAFGDLVPLSEAVMNLLGRDGQRRYLIVFQNSSELRPTGGFMGSFAELSVRRGAVERLVTPPGGTYDLQGQLKALVLPPEPLRLLTGRWFFHDANWFPDYPTTARKLQWFYEKSGGPSTDGVIAVNSALLPELLRVVGPVTVADGRIFTAENALSAIEDEVESPEARAGGRPKSIISELAAAVIERLSVLPADRFLQAAGVLGDALRSKRLLIYSNDPLVQKVIRDRRWDGSIPQSDGDFLGLVTANIGGEKTDQVIDEAVEHESAVAADGSVIDTVVIRRTHSGVAGKPMTGVRNFSYLRLYVPKGSELLSVTGDFGGPPAGEFEGADPVYEQDRTLSEIEHEVGIDPASGTRVTEEFGKSVFGNWMILDPGETKVIRFIYRLPLRLALPEPPRGAVEKAKRLVRGQSVAGWRLTVWHQPGAERRRVSTVLRLPSGLRLAWQTPRERNLEQSVLLPETGDVFIGAIITAR</sequence>
<dbReference type="InterPro" id="IPR025101">
    <property type="entry name" value="DUF4012"/>
</dbReference>